<evidence type="ECO:0000259" key="1">
    <source>
        <dbReference type="PROSITE" id="PS50097"/>
    </source>
</evidence>
<comment type="caution">
    <text evidence="2">The sequence shown here is derived from an EMBL/GenBank/DDBJ whole genome shotgun (WGS) entry which is preliminary data.</text>
</comment>
<dbReference type="InterPro" id="IPR000210">
    <property type="entry name" value="BTB/POZ_dom"/>
</dbReference>
<dbReference type="InterPro" id="IPR011705">
    <property type="entry name" value="BACK"/>
</dbReference>
<evidence type="ECO:0000313" key="3">
    <source>
        <dbReference type="Proteomes" id="UP001054837"/>
    </source>
</evidence>
<dbReference type="Gene3D" id="3.30.710.10">
    <property type="entry name" value="Potassium Channel Kv1.1, Chain A"/>
    <property type="match status" value="1"/>
</dbReference>
<accession>A0AAV4UFE8</accession>
<dbReference type="CDD" id="cd18186">
    <property type="entry name" value="BTB_POZ_ZBTB_KLHL-like"/>
    <property type="match status" value="1"/>
</dbReference>
<dbReference type="PROSITE" id="PS50097">
    <property type="entry name" value="BTB"/>
    <property type="match status" value="1"/>
</dbReference>
<dbReference type="SMART" id="SM00225">
    <property type="entry name" value="BTB"/>
    <property type="match status" value="1"/>
</dbReference>
<sequence>MANADLEPSGLIARTSALLNNSVLSDVEFHVKNGSNIEKFYAHRLILAVSGKGFFDLLSNATNSPKIIKISDLSPHAVYLMLKYLYTDSLSLLKMEDAIELFRLAKKYSITDLEKICCKYIMKEEINIDNLFVKYESALACNFDELLQNCRKLVQSETKAVFASKYFGHASFSVIEDILSQNCLNVSSELEVIHAALKWSECECKRKGRPTEKVCVRDAIEPLLKYLRFLSLTADEFCDFVEKYNIFTGYESTLYTRKILQPQSNVPLPKQFCSITKPRQAYTRSNSSMANMTNFNDYYADFLKSPDPIFVKKHEQSPPTSLKNETPFFHLNPRKSTPMLKVMPQNASTRRTFDFPLEEMQKNLGFASLKDVKCNAEIRMIRGSILIHGIDLKIADQKDDTDESIEVFSYVSGSNFTSKVETHALKLKNNMLTLIYPEPFKVSVNYPINIEITVEDLHLYRCYACKEQNYELNCGLNIMAEISPKSNQLNGANNFLYLINHIIYSTS</sequence>
<dbReference type="Proteomes" id="UP001054837">
    <property type="component" value="Unassembled WGS sequence"/>
</dbReference>
<keyword evidence="3" id="KW-1185">Reference proteome</keyword>
<dbReference type="Pfam" id="PF00651">
    <property type="entry name" value="BTB"/>
    <property type="match status" value="1"/>
</dbReference>
<reference evidence="2 3" key="1">
    <citation type="submission" date="2021-06" db="EMBL/GenBank/DDBJ databases">
        <title>Caerostris darwini draft genome.</title>
        <authorList>
            <person name="Kono N."/>
            <person name="Arakawa K."/>
        </authorList>
    </citation>
    <scope>NUCLEOTIDE SEQUENCE [LARGE SCALE GENOMIC DNA]</scope>
</reference>
<dbReference type="InterPro" id="IPR011333">
    <property type="entry name" value="SKP1/BTB/POZ_sf"/>
</dbReference>
<evidence type="ECO:0000313" key="2">
    <source>
        <dbReference type="EMBL" id="GIY56512.1"/>
    </source>
</evidence>
<protein>
    <recommendedName>
        <fullName evidence="1">BTB domain-containing protein</fullName>
    </recommendedName>
</protein>
<dbReference type="Gene3D" id="1.25.40.420">
    <property type="match status" value="1"/>
</dbReference>
<dbReference type="PANTHER" id="PTHR45774">
    <property type="entry name" value="BTB/POZ DOMAIN-CONTAINING"/>
    <property type="match status" value="1"/>
</dbReference>
<name>A0AAV4UFE8_9ARAC</name>
<dbReference type="Pfam" id="PF07707">
    <property type="entry name" value="BACK"/>
    <property type="match status" value="1"/>
</dbReference>
<feature type="domain" description="BTB" evidence="1">
    <location>
        <begin position="25"/>
        <end position="94"/>
    </location>
</feature>
<dbReference type="SUPFAM" id="SSF54695">
    <property type="entry name" value="POZ domain"/>
    <property type="match status" value="1"/>
</dbReference>
<dbReference type="EMBL" id="BPLQ01011201">
    <property type="protein sequence ID" value="GIY56512.1"/>
    <property type="molecule type" value="Genomic_DNA"/>
</dbReference>
<dbReference type="AlphaFoldDB" id="A0AAV4UFE8"/>
<organism evidence="2 3">
    <name type="scientific">Caerostris darwini</name>
    <dbReference type="NCBI Taxonomy" id="1538125"/>
    <lineage>
        <taxon>Eukaryota</taxon>
        <taxon>Metazoa</taxon>
        <taxon>Ecdysozoa</taxon>
        <taxon>Arthropoda</taxon>
        <taxon>Chelicerata</taxon>
        <taxon>Arachnida</taxon>
        <taxon>Araneae</taxon>
        <taxon>Araneomorphae</taxon>
        <taxon>Entelegynae</taxon>
        <taxon>Araneoidea</taxon>
        <taxon>Araneidae</taxon>
        <taxon>Caerostris</taxon>
    </lineage>
</organism>
<gene>
    <name evidence="2" type="ORF">CDAR_534611</name>
</gene>
<dbReference type="SMART" id="SM00875">
    <property type="entry name" value="BACK"/>
    <property type="match status" value="1"/>
</dbReference>
<dbReference type="PANTHER" id="PTHR45774:SF3">
    <property type="entry name" value="BTB (POZ) DOMAIN-CONTAINING 2B-RELATED"/>
    <property type="match status" value="1"/>
</dbReference>
<proteinExistence type="predicted"/>